<dbReference type="EMBL" id="JAAIUW010000007">
    <property type="protein sequence ID" value="KAF7824343.1"/>
    <property type="molecule type" value="Genomic_DNA"/>
</dbReference>
<protein>
    <submittedName>
        <fullName evidence="1">Retrovirus-related Pol polyprotein from transposon RE2</fullName>
    </submittedName>
</protein>
<proteinExistence type="predicted"/>
<keyword evidence="2" id="KW-1185">Reference proteome</keyword>
<gene>
    <name evidence="1" type="ORF">G2W53_022487</name>
</gene>
<accession>A0A834WKJ4</accession>
<dbReference type="OrthoDB" id="1960397at2759"/>
<comment type="caution">
    <text evidence="1">The sequence shown here is derived from an EMBL/GenBank/DDBJ whole genome shotgun (WGS) entry which is preliminary data.</text>
</comment>
<dbReference type="AlphaFoldDB" id="A0A834WKJ4"/>
<name>A0A834WKJ4_9FABA</name>
<evidence type="ECO:0000313" key="1">
    <source>
        <dbReference type="EMBL" id="KAF7824343.1"/>
    </source>
</evidence>
<reference evidence="1" key="1">
    <citation type="submission" date="2020-09" db="EMBL/GenBank/DDBJ databases">
        <title>Genome-Enabled Discovery of Anthraquinone Biosynthesis in Senna tora.</title>
        <authorList>
            <person name="Kang S.-H."/>
            <person name="Pandey R.P."/>
            <person name="Lee C.-M."/>
            <person name="Sim J.-S."/>
            <person name="Jeong J.-T."/>
            <person name="Choi B.-S."/>
            <person name="Jung M."/>
            <person name="Ginzburg D."/>
            <person name="Zhao K."/>
            <person name="Won S.Y."/>
            <person name="Oh T.-J."/>
            <person name="Yu Y."/>
            <person name="Kim N.-H."/>
            <person name="Lee O.R."/>
            <person name="Lee T.-H."/>
            <person name="Bashyal P."/>
            <person name="Kim T.-S."/>
            <person name="Lee W.-H."/>
            <person name="Kawkins C."/>
            <person name="Kim C.-K."/>
            <person name="Kim J.S."/>
            <person name="Ahn B.O."/>
            <person name="Rhee S.Y."/>
            <person name="Sohng J.K."/>
        </authorList>
    </citation>
    <scope>NUCLEOTIDE SEQUENCE</scope>
    <source>
        <tissue evidence="1">Leaf</tissue>
    </source>
</reference>
<organism evidence="1 2">
    <name type="scientific">Senna tora</name>
    <dbReference type="NCBI Taxonomy" id="362788"/>
    <lineage>
        <taxon>Eukaryota</taxon>
        <taxon>Viridiplantae</taxon>
        <taxon>Streptophyta</taxon>
        <taxon>Embryophyta</taxon>
        <taxon>Tracheophyta</taxon>
        <taxon>Spermatophyta</taxon>
        <taxon>Magnoliopsida</taxon>
        <taxon>eudicotyledons</taxon>
        <taxon>Gunneridae</taxon>
        <taxon>Pentapetalae</taxon>
        <taxon>rosids</taxon>
        <taxon>fabids</taxon>
        <taxon>Fabales</taxon>
        <taxon>Fabaceae</taxon>
        <taxon>Caesalpinioideae</taxon>
        <taxon>Cassia clade</taxon>
        <taxon>Senna</taxon>
    </lineage>
</organism>
<dbReference type="Proteomes" id="UP000634136">
    <property type="component" value="Unassembled WGS sequence"/>
</dbReference>
<sequence>MGKLGDMEKKQLVVARSSAEAEFRALSQGICKGPCGMNMDEDFEDAPISFMVSKYCLTSTMSMTSPRHILRENKHAVPYPSTLAWC</sequence>
<evidence type="ECO:0000313" key="2">
    <source>
        <dbReference type="Proteomes" id="UP000634136"/>
    </source>
</evidence>